<dbReference type="Pfam" id="PF00535">
    <property type="entry name" value="Glycos_transf_2"/>
    <property type="match status" value="1"/>
</dbReference>
<dbReference type="InterPro" id="IPR050834">
    <property type="entry name" value="Glycosyltransf_2"/>
</dbReference>
<dbReference type="PANTHER" id="PTHR43685">
    <property type="entry name" value="GLYCOSYLTRANSFERASE"/>
    <property type="match status" value="1"/>
</dbReference>
<comment type="caution">
    <text evidence="2">The sequence shown here is derived from an EMBL/GenBank/DDBJ whole genome shotgun (WGS) entry which is preliminary data.</text>
</comment>
<dbReference type="SUPFAM" id="SSF53448">
    <property type="entry name" value="Nucleotide-diphospho-sugar transferases"/>
    <property type="match status" value="1"/>
</dbReference>
<gene>
    <name evidence="2" type="ORF">H5P28_09755</name>
</gene>
<dbReference type="RefSeq" id="WP_185675523.1">
    <property type="nucleotide sequence ID" value="NZ_JACHVB010000025.1"/>
</dbReference>
<sequence length="347" mass="38808">MADKTMTDPDPTPGISVVICCYNSRSRLPQTLRHLQDQQGTDGLEWEVIVIDNASTDDTASVAVETWERNPVAPLRVVSEPQPGLSHARARGASEAALPIVALVDDDNWTPPHWLATVARIFRDNPMVGVVGGPTTEACETTPPDWFAQFKGHYAVYELASPGGIVEKYVCGAGLCFRKEAWETLRAEGFEPELSDRKGKELTSGGDAELCAALRLSGWKIWYDPALLIRHFIPAGRLNWDYLTRLNSGFGAQSVYLDAYYALLPGFTTGRPPQPCWVRATLKTLRSLLGLAPRVLFRPTREREGSADWLVWKGQCTRLRTLWREKSRYGERFRRVAGAHWNRLRGS</sequence>
<dbReference type="InterPro" id="IPR029044">
    <property type="entry name" value="Nucleotide-diphossugar_trans"/>
</dbReference>
<dbReference type="GO" id="GO:0016740">
    <property type="term" value="F:transferase activity"/>
    <property type="evidence" value="ECO:0007669"/>
    <property type="project" value="UniProtKB-KW"/>
</dbReference>
<feature type="domain" description="Glycosyltransferase 2-like" evidence="1">
    <location>
        <begin position="16"/>
        <end position="147"/>
    </location>
</feature>
<dbReference type="Proteomes" id="UP000546464">
    <property type="component" value="Unassembled WGS sequence"/>
</dbReference>
<dbReference type="CDD" id="cd00761">
    <property type="entry name" value="Glyco_tranf_GTA_type"/>
    <property type="match status" value="1"/>
</dbReference>
<dbReference type="PANTHER" id="PTHR43685:SF2">
    <property type="entry name" value="GLYCOSYLTRANSFERASE 2-LIKE DOMAIN-CONTAINING PROTEIN"/>
    <property type="match status" value="1"/>
</dbReference>
<evidence type="ECO:0000259" key="1">
    <source>
        <dbReference type="Pfam" id="PF00535"/>
    </source>
</evidence>
<proteinExistence type="predicted"/>
<dbReference type="Gene3D" id="3.90.550.10">
    <property type="entry name" value="Spore Coat Polysaccharide Biosynthesis Protein SpsA, Chain A"/>
    <property type="match status" value="1"/>
</dbReference>
<protein>
    <submittedName>
        <fullName evidence="2">Glycosyltransferase family 2 protein</fullName>
    </submittedName>
</protein>
<accession>A0A842HDM8</accession>
<organism evidence="2 3">
    <name type="scientific">Ruficoccus amylovorans</name>
    <dbReference type="NCBI Taxonomy" id="1804625"/>
    <lineage>
        <taxon>Bacteria</taxon>
        <taxon>Pseudomonadati</taxon>
        <taxon>Verrucomicrobiota</taxon>
        <taxon>Opitutia</taxon>
        <taxon>Puniceicoccales</taxon>
        <taxon>Cerasicoccaceae</taxon>
        <taxon>Ruficoccus</taxon>
    </lineage>
</organism>
<evidence type="ECO:0000313" key="3">
    <source>
        <dbReference type="Proteomes" id="UP000546464"/>
    </source>
</evidence>
<dbReference type="EMBL" id="JACHVB010000025">
    <property type="protein sequence ID" value="MBC2594542.1"/>
    <property type="molecule type" value="Genomic_DNA"/>
</dbReference>
<reference evidence="2 3" key="1">
    <citation type="submission" date="2020-07" db="EMBL/GenBank/DDBJ databases">
        <authorList>
            <person name="Feng X."/>
        </authorList>
    </citation>
    <scope>NUCLEOTIDE SEQUENCE [LARGE SCALE GENOMIC DNA]</scope>
    <source>
        <strain evidence="2 3">JCM31066</strain>
    </source>
</reference>
<evidence type="ECO:0000313" key="2">
    <source>
        <dbReference type="EMBL" id="MBC2594542.1"/>
    </source>
</evidence>
<keyword evidence="2" id="KW-0808">Transferase</keyword>
<dbReference type="AlphaFoldDB" id="A0A842HDM8"/>
<dbReference type="InterPro" id="IPR001173">
    <property type="entry name" value="Glyco_trans_2-like"/>
</dbReference>
<name>A0A842HDM8_9BACT</name>
<keyword evidence="3" id="KW-1185">Reference proteome</keyword>